<comment type="catalytic activity">
    <reaction evidence="7 8">
        <text>adenosine(34) in tRNA + H2O + H(+) = inosine(34) in tRNA + NH4(+)</text>
        <dbReference type="Rhea" id="RHEA:43168"/>
        <dbReference type="Rhea" id="RHEA-COMP:10373"/>
        <dbReference type="Rhea" id="RHEA-COMP:10374"/>
        <dbReference type="ChEBI" id="CHEBI:15377"/>
        <dbReference type="ChEBI" id="CHEBI:15378"/>
        <dbReference type="ChEBI" id="CHEBI:28938"/>
        <dbReference type="ChEBI" id="CHEBI:74411"/>
        <dbReference type="ChEBI" id="CHEBI:82852"/>
        <dbReference type="EC" id="3.5.4.33"/>
    </reaction>
</comment>
<evidence type="ECO:0000256" key="5">
    <source>
        <dbReference type="ARBA" id="ARBA00022801"/>
    </source>
</evidence>
<keyword evidence="3 8" id="KW-0819">tRNA processing</keyword>
<feature type="active site" description="Proton donor" evidence="8">
    <location>
        <position position="88"/>
    </location>
</feature>
<keyword evidence="4 8" id="KW-0479">Metal-binding</keyword>
<dbReference type="GO" id="GO:0052717">
    <property type="term" value="F:tRNA-specific adenosine-34 deaminase activity"/>
    <property type="evidence" value="ECO:0007669"/>
    <property type="project" value="UniProtKB-UniRule"/>
</dbReference>
<comment type="function">
    <text evidence="8">Catalyzes the deamination of adenosine to inosine at the wobble position 34 of tRNA(Arg2).</text>
</comment>
<dbReference type="PROSITE" id="PS00903">
    <property type="entry name" value="CYT_DCMP_DEAMINASES_1"/>
    <property type="match status" value="1"/>
</dbReference>
<proteinExistence type="inferred from homology"/>
<accession>A0A1N7JG04</accession>
<dbReference type="EMBL" id="FTOE01000001">
    <property type="protein sequence ID" value="SIS48285.1"/>
    <property type="molecule type" value="Genomic_DNA"/>
</dbReference>
<dbReference type="GO" id="GO:0008270">
    <property type="term" value="F:zinc ion binding"/>
    <property type="evidence" value="ECO:0007669"/>
    <property type="project" value="UniProtKB-UniRule"/>
</dbReference>
<dbReference type="EC" id="3.5.4.33" evidence="8"/>
<evidence type="ECO:0000256" key="3">
    <source>
        <dbReference type="ARBA" id="ARBA00022694"/>
    </source>
</evidence>
<comment type="subunit">
    <text evidence="2 8">Homodimer.</text>
</comment>
<dbReference type="PANTHER" id="PTHR11079:SF202">
    <property type="entry name" value="TRNA-SPECIFIC ADENOSINE DEAMINASE"/>
    <property type="match status" value="1"/>
</dbReference>
<protein>
    <recommendedName>
        <fullName evidence="8">tRNA-specific adenosine deaminase</fullName>
        <ecNumber evidence="8">3.5.4.33</ecNumber>
    </recommendedName>
</protein>
<keyword evidence="12" id="KW-1185">Reference proteome</keyword>
<feature type="region of interest" description="Disordered" evidence="9">
    <location>
        <begin position="1"/>
        <end position="25"/>
    </location>
</feature>
<comment type="similarity">
    <text evidence="1">Belongs to the cytidine and deoxycytidylate deaminase family. ADAT2 subfamily.</text>
</comment>
<reference evidence="12" key="1">
    <citation type="submission" date="2017-01" db="EMBL/GenBank/DDBJ databases">
        <authorList>
            <person name="Varghese N."/>
            <person name="Submissions S."/>
        </authorList>
    </citation>
    <scope>NUCLEOTIDE SEQUENCE [LARGE SCALE GENOMIC DNA]</scope>
    <source>
        <strain evidence="12">DSM 22306</strain>
    </source>
</reference>
<dbReference type="InterPro" id="IPR028883">
    <property type="entry name" value="tRNA_aden_deaminase"/>
</dbReference>
<dbReference type="PROSITE" id="PS51747">
    <property type="entry name" value="CYT_DCMP_DEAMINASES_2"/>
    <property type="match status" value="1"/>
</dbReference>
<evidence type="ECO:0000313" key="11">
    <source>
        <dbReference type="EMBL" id="SIS48285.1"/>
    </source>
</evidence>
<evidence type="ECO:0000256" key="4">
    <source>
        <dbReference type="ARBA" id="ARBA00022723"/>
    </source>
</evidence>
<sequence length="195" mass="21923">MVVQKKDTQAANEQTPKEPLDVHKPESQLTEAQLKIDQHWMLQALLLADRAAELGEVPVGALVVLEGEIIGRGWNQPITQHDPTAHAEIMALRDAATQVGNYRVVNADLYVTLEPCSMCAGAMVHGRIKRVIFGAYEPKAGVIVSRQHFLQQNWLNHHVAFTEGVMADLCGDKISHFFKMRREQKRLEKEKNRLG</sequence>
<feature type="binding site" evidence="8">
    <location>
        <position position="119"/>
    </location>
    <ligand>
        <name>Zn(2+)</name>
        <dbReference type="ChEBI" id="CHEBI:29105"/>
        <note>catalytic</note>
    </ligand>
</feature>
<dbReference type="Proteomes" id="UP000185999">
    <property type="component" value="Unassembled WGS sequence"/>
</dbReference>
<evidence type="ECO:0000256" key="6">
    <source>
        <dbReference type="ARBA" id="ARBA00022833"/>
    </source>
</evidence>
<feature type="domain" description="CMP/dCMP-type deaminase" evidence="10">
    <location>
        <begin position="35"/>
        <end position="153"/>
    </location>
</feature>
<dbReference type="PANTHER" id="PTHR11079">
    <property type="entry name" value="CYTOSINE DEAMINASE FAMILY MEMBER"/>
    <property type="match status" value="1"/>
</dbReference>
<dbReference type="InterPro" id="IPR002125">
    <property type="entry name" value="CMP_dCMP_dom"/>
</dbReference>
<dbReference type="STRING" id="619304.SAMN05421760_1011102"/>
<dbReference type="GO" id="GO:0002100">
    <property type="term" value="P:tRNA wobble adenosine to inosine editing"/>
    <property type="evidence" value="ECO:0007669"/>
    <property type="project" value="UniProtKB-UniRule"/>
</dbReference>
<organism evidence="11 12">
    <name type="scientific">Neptunomonas antarctica</name>
    <dbReference type="NCBI Taxonomy" id="619304"/>
    <lineage>
        <taxon>Bacteria</taxon>
        <taxon>Pseudomonadati</taxon>
        <taxon>Pseudomonadota</taxon>
        <taxon>Gammaproteobacteria</taxon>
        <taxon>Oceanospirillales</taxon>
        <taxon>Oceanospirillaceae</taxon>
        <taxon>Neptunomonas</taxon>
    </lineage>
</organism>
<feature type="binding site" evidence="8">
    <location>
        <position position="116"/>
    </location>
    <ligand>
        <name>Zn(2+)</name>
        <dbReference type="ChEBI" id="CHEBI:29105"/>
        <note>catalytic</note>
    </ligand>
</feature>
<dbReference type="NCBIfam" id="NF008113">
    <property type="entry name" value="PRK10860.1"/>
    <property type="match status" value="1"/>
</dbReference>
<gene>
    <name evidence="8" type="primary">tadA</name>
    <name evidence="11" type="ORF">SAMN05421760_1011102</name>
</gene>
<dbReference type="RefSeq" id="WP_425319936.1">
    <property type="nucleotide sequence ID" value="NZ_FTOE01000001.1"/>
</dbReference>
<dbReference type="InterPro" id="IPR016193">
    <property type="entry name" value="Cytidine_deaminase-like"/>
</dbReference>
<feature type="binding site" evidence="8">
    <location>
        <position position="86"/>
    </location>
    <ligand>
        <name>Zn(2+)</name>
        <dbReference type="ChEBI" id="CHEBI:29105"/>
        <note>catalytic</note>
    </ligand>
</feature>
<comment type="cofactor">
    <cofactor evidence="8">
        <name>Zn(2+)</name>
        <dbReference type="ChEBI" id="CHEBI:29105"/>
    </cofactor>
    <text evidence="8">Binds 1 zinc ion per subunit.</text>
</comment>
<evidence type="ECO:0000256" key="7">
    <source>
        <dbReference type="ARBA" id="ARBA00048045"/>
    </source>
</evidence>
<dbReference type="Pfam" id="PF00383">
    <property type="entry name" value="dCMP_cyt_deam_1"/>
    <property type="match status" value="1"/>
</dbReference>
<keyword evidence="5 8" id="KW-0378">Hydrolase</keyword>
<evidence type="ECO:0000256" key="1">
    <source>
        <dbReference type="ARBA" id="ARBA00010669"/>
    </source>
</evidence>
<evidence type="ECO:0000256" key="9">
    <source>
        <dbReference type="SAM" id="MobiDB-lite"/>
    </source>
</evidence>
<evidence type="ECO:0000256" key="2">
    <source>
        <dbReference type="ARBA" id="ARBA00011738"/>
    </source>
</evidence>
<dbReference type="InterPro" id="IPR016192">
    <property type="entry name" value="APOBEC/CMP_deaminase_Zn-bd"/>
</dbReference>
<dbReference type="AlphaFoldDB" id="A0A1N7JG04"/>
<evidence type="ECO:0000313" key="12">
    <source>
        <dbReference type="Proteomes" id="UP000185999"/>
    </source>
</evidence>
<evidence type="ECO:0000259" key="10">
    <source>
        <dbReference type="PROSITE" id="PS51747"/>
    </source>
</evidence>
<dbReference type="SUPFAM" id="SSF53927">
    <property type="entry name" value="Cytidine deaminase-like"/>
    <property type="match status" value="1"/>
</dbReference>
<dbReference type="HAMAP" id="MF_00972">
    <property type="entry name" value="tRNA_aden_deaminase"/>
    <property type="match status" value="1"/>
</dbReference>
<feature type="compositionally biased region" description="Basic and acidic residues" evidence="9">
    <location>
        <begin position="15"/>
        <end position="25"/>
    </location>
</feature>
<evidence type="ECO:0000256" key="8">
    <source>
        <dbReference type="HAMAP-Rule" id="MF_00972"/>
    </source>
</evidence>
<keyword evidence="6 8" id="KW-0862">Zinc</keyword>
<dbReference type="CDD" id="cd01285">
    <property type="entry name" value="nucleoside_deaminase"/>
    <property type="match status" value="1"/>
</dbReference>
<dbReference type="FunFam" id="3.40.140.10:FF:000005">
    <property type="entry name" value="tRNA-specific adenosine deaminase"/>
    <property type="match status" value="1"/>
</dbReference>
<name>A0A1N7JG04_9GAMM</name>
<dbReference type="Gene3D" id="3.40.140.10">
    <property type="entry name" value="Cytidine Deaminase, domain 2"/>
    <property type="match status" value="1"/>
</dbReference>